<reference evidence="1" key="1">
    <citation type="submission" date="2023-07" db="EMBL/GenBank/DDBJ databases">
        <title>draft genome sequence of fig (Ficus carica).</title>
        <authorList>
            <person name="Takahashi T."/>
            <person name="Nishimura K."/>
        </authorList>
    </citation>
    <scope>NUCLEOTIDE SEQUENCE</scope>
</reference>
<accession>A0AA88A3U0</accession>
<proteinExistence type="predicted"/>
<gene>
    <name evidence="1" type="ORF">TIFTF001_007923</name>
</gene>
<organism evidence="1 2">
    <name type="scientific">Ficus carica</name>
    <name type="common">Common fig</name>
    <dbReference type="NCBI Taxonomy" id="3494"/>
    <lineage>
        <taxon>Eukaryota</taxon>
        <taxon>Viridiplantae</taxon>
        <taxon>Streptophyta</taxon>
        <taxon>Embryophyta</taxon>
        <taxon>Tracheophyta</taxon>
        <taxon>Spermatophyta</taxon>
        <taxon>Magnoliopsida</taxon>
        <taxon>eudicotyledons</taxon>
        <taxon>Gunneridae</taxon>
        <taxon>Pentapetalae</taxon>
        <taxon>rosids</taxon>
        <taxon>fabids</taxon>
        <taxon>Rosales</taxon>
        <taxon>Moraceae</taxon>
        <taxon>Ficeae</taxon>
        <taxon>Ficus</taxon>
    </lineage>
</organism>
<comment type="caution">
    <text evidence="1">The sequence shown here is derived from an EMBL/GenBank/DDBJ whole genome shotgun (WGS) entry which is preliminary data.</text>
</comment>
<dbReference type="EMBL" id="BTGU01000008">
    <property type="protein sequence ID" value="GMN38683.1"/>
    <property type="molecule type" value="Genomic_DNA"/>
</dbReference>
<protein>
    <submittedName>
        <fullName evidence="1">Uncharacterized protein</fullName>
    </submittedName>
</protein>
<evidence type="ECO:0000313" key="2">
    <source>
        <dbReference type="Proteomes" id="UP001187192"/>
    </source>
</evidence>
<name>A0AA88A3U0_FICCA</name>
<sequence length="90" mass="9734">MEESLLLSPKQREEEIIRSSSNSSLTWRVLFEEVKKLGSIAAPLVTVLLSQYLLQVISIMMVGHLGELSLSSTALAISLSGVTGFSILVS</sequence>
<dbReference type="AlphaFoldDB" id="A0AA88A3U0"/>
<evidence type="ECO:0000313" key="1">
    <source>
        <dbReference type="EMBL" id="GMN38683.1"/>
    </source>
</evidence>
<keyword evidence="2" id="KW-1185">Reference proteome</keyword>
<dbReference type="Proteomes" id="UP001187192">
    <property type="component" value="Unassembled WGS sequence"/>
</dbReference>
<dbReference type="Gramene" id="FCD_00021390-RA">
    <property type="protein sequence ID" value="FCD_00021390-RA:cds"/>
    <property type="gene ID" value="FCD_00021390"/>
</dbReference>
<dbReference type="PANTHER" id="PTHR11206">
    <property type="entry name" value="MULTIDRUG RESISTANCE PROTEIN"/>
    <property type="match status" value="1"/>
</dbReference>